<proteinExistence type="predicted"/>
<dbReference type="PANTHER" id="PTHR36849:SF1">
    <property type="entry name" value="CYTOPLASMIC PROTEIN"/>
    <property type="match status" value="1"/>
</dbReference>
<evidence type="ECO:0000313" key="1">
    <source>
        <dbReference type="EMBL" id="KUM25142.1"/>
    </source>
</evidence>
<accession>A0A101KQP7</accession>
<protein>
    <recommendedName>
        <fullName evidence="3">DUF488 domain-containing protein</fullName>
    </recommendedName>
</protein>
<dbReference type="Proteomes" id="UP000053176">
    <property type="component" value="Unassembled WGS sequence"/>
</dbReference>
<evidence type="ECO:0000313" key="2">
    <source>
        <dbReference type="Proteomes" id="UP000053176"/>
    </source>
</evidence>
<dbReference type="PANTHER" id="PTHR36849">
    <property type="entry name" value="CYTOPLASMIC PROTEIN-RELATED"/>
    <property type="match status" value="1"/>
</dbReference>
<dbReference type="AlphaFoldDB" id="A0A101KQP7"/>
<dbReference type="OrthoDB" id="9790745at2"/>
<dbReference type="InterPro" id="IPR052552">
    <property type="entry name" value="YeaO-like"/>
</dbReference>
<gene>
    <name evidence="1" type="ORF">AU467_26990</name>
</gene>
<sequence length="133" mass="15228">MTLDVAVKRVYEAPEKSDGQRVLVDRIWPRGVSKNDAELTLWLKEIAPSDELRKWFGHDPERWAEFQKRYRAELDRNEEAVAQLRDVLREGKVTLLYGAHDEAHNNAVALAGYLRGCEEPRATLAIGEGRSEI</sequence>
<dbReference type="Pfam" id="PF22752">
    <property type="entry name" value="DUF488-N3i"/>
    <property type="match status" value="1"/>
</dbReference>
<name>A0A101KQP7_RHILI</name>
<evidence type="ECO:0008006" key="3">
    <source>
        <dbReference type="Google" id="ProtNLM"/>
    </source>
</evidence>
<reference evidence="1 2" key="1">
    <citation type="submission" date="2015-12" db="EMBL/GenBank/DDBJ databases">
        <title>Draft genome sequence of Mesorhizobium sp. UFLA 01-765, a multitolerant efficient symbiont and plant-growth promoting strain isolated from Zn-mining soil using Leucaena leucocephala as a trap plant.</title>
        <authorList>
            <person name="Rangel W.M."/>
            <person name="Thijs S."/>
            <person name="Longatti S.M."/>
            <person name="Moreira F.M."/>
            <person name="Weyens N."/>
            <person name="Vangronsveld J."/>
            <person name="Van Hamme J.D."/>
            <person name="Bottos E.M."/>
            <person name="Rineau F."/>
        </authorList>
    </citation>
    <scope>NUCLEOTIDE SEQUENCE [LARGE SCALE GENOMIC DNA]</scope>
    <source>
        <strain evidence="1 2">UFLA 01-765</strain>
    </source>
</reference>
<comment type="caution">
    <text evidence="1">The sequence shown here is derived from an EMBL/GenBank/DDBJ whole genome shotgun (WGS) entry which is preliminary data.</text>
</comment>
<dbReference type="EMBL" id="LPWA01000121">
    <property type="protein sequence ID" value="KUM25142.1"/>
    <property type="molecule type" value="Genomic_DNA"/>
</dbReference>
<organism evidence="1 2">
    <name type="scientific">Rhizobium loti</name>
    <name type="common">Mesorhizobium loti</name>
    <dbReference type="NCBI Taxonomy" id="381"/>
    <lineage>
        <taxon>Bacteria</taxon>
        <taxon>Pseudomonadati</taxon>
        <taxon>Pseudomonadota</taxon>
        <taxon>Alphaproteobacteria</taxon>
        <taxon>Hyphomicrobiales</taxon>
        <taxon>Phyllobacteriaceae</taxon>
        <taxon>Mesorhizobium</taxon>
    </lineage>
</organism>